<dbReference type="InParanoid" id="A0A0P8Y316"/>
<reference evidence="1 2" key="1">
    <citation type="journal article" date="2007" name="Nature">
        <title>Evolution of genes and genomes on the Drosophila phylogeny.</title>
        <authorList>
            <consortium name="Drosophila 12 Genomes Consortium"/>
            <person name="Clark A.G."/>
            <person name="Eisen M.B."/>
            <person name="Smith D.R."/>
            <person name="Bergman C.M."/>
            <person name="Oliver B."/>
            <person name="Markow T.A."/>
            <person name="Kaufman T.C."/>
            <person name="Kellis M."/>
            <person name="Gelbart W."/>
            <person name="Iyer V.N."/>
            <person name="Pollard D.A."/>
            <person name="Sackton T.B."/>
            <person name="Larracuente A.M."/>
            <person name="Singh N.D."/>
            <person name="Abad J.P."/>
            <person name="Abt D.N."/>
            <person name="Adryan B."/>
            <person name="Aguade M."/>
            <person name="Akashi H."/>
            <person name="Anderson W.W."/>
            <person name="Aquadro C.F."/>
            <person name="Ardell D.H."/>
            <person name="Arguello R."/>
            <person name="Artieri C.G."/>
            <person name="Barbash D.A."/>
            <person name="Barker D."/>
            <person name="Barsanti P."/>
            <person name="Batterham P."/>
            <person name="Batzoglou S."/>
            <person name="Begun D."/>
            <person name="Bhutkar A."/>
            <person name="Blanco E."/>
            <person name="Bosak S.A."/>
            <person name="Bradley R.K."/>
            <person name="Brand A.D."/>
            <person name="Brent M.R."/>
            <person name="Brooks A.N."/>
            <person name="Brown R.H."/>
            <person name="Butlin R.K."/>
            <person name="Caggese C."/>
            <person name="Calvi B.R."/>
            <person name="Bernardo de Carvalho A."/>
            <person name="Caspi A."/>
            <person name="Castrezana S."/>
            <person name="Celniker S.E."/>
            <person name="Chang J.L."/>
            <person name="Chapple C."/>
            <person name="Chatterji S."/>
            <person name="Chinwalla A."/>
            <person name="Civetta A."/>
            <person name="Clifton S.W."/>
            <person name="Comeron J.M."/>
            <person name="Costello J.C."/>
            <person name="Coyne J.A."/>
            <person name="Daub J."/>
            <person name="David R.G."/>
            <person name="Delcher A.L."/>
            <person name="Delehaunty K."/>
            <person name="Do C.B."/>
            <person name="Ebling H."/>
            <person name="Edwards K."/>
            <person name="Eickbush T."/>
            <person name="Evans J.D."/>
            <person name="Filipski A."/>
            <person name="Findeiss S."/>
            <person name="Freyhult E."/>
            <person name="Fulton L."/>
            <person name="Fulton R."/>
            <person name="Garcia A.C."/>
            <person name="Gardiner A."/>
            <person name="Garfield D.A."/>
            <person name="Garvin B.E."/>
            <person name="Gibson G."/>
            <person name="Gilbert D."/>
            <person name="Gnerre S."/>
            <person name="Godfrey J."/>
            <person name="Good R."/>
            <person name="Gotea V."/>
            <person name="Gravely B."/>
            <person name="Greenberg A.J."/>
            <person name="Griffiths-Jones S."/>
            <person name="Gross S."/>
            <person name="Guigo R."/>
            <person name="Gustafson E.A."/>
            <person name="Haerty W."/>
            <person name="Hahn M.W."/>
            <person name="Halligan D.L."/>
            <person name="Halpern A.L."/>
            <person name="Halter G.M."/>
            <person name="Han M.V."/>
            <person name="Heger A."/>
            <person name="Hillier L."/>
            <person name="Hinrichs A.S."/>
            <person name="Holmes I."/>
            <person name="Hoskins R.A."/>
            <person name="Hubisz M.J."/>
            <person name="Hultmark D."/>
            <person name="Huntley M.A."/>
            <person name="Jaffe D.B."/>
            <person name="Jagadeeshan S."/>
            <person name="Jeck W.R."/>
            <person name="Johnson J."/>
            <person name="Jones C.D."/>
            <person name="Jordan W.C."/>
            <person name="Karpen G.H."/>
            <person name="Kataoka E."/>
            <person name="Keightley P.D."/>
            <person name="Kheradpour P."/>
            <person name="Kirkness E.F."/>
            <person name="Koerich L.B."/>
            <person name="Kristiansen K."/>
            <person name="Kudrna D."/>
            <person name="Kulathinal R.J."/>
            <person name="Kumar S."/>
            <person name="Kwok R."/>
            <person name="Lander E."/>
            <person name="Langley C.H."/>
            <person name="Lapoint R."/>
            <person name="Lazzaro B.P."/>
            <person name="Lee S.J."/>
            <person name="Levesque L."/>
            <person name="Li R."/>
            <person name="Lin C.F."/>
            <person name="Lin M.F."/>
            <person name="Lindblad-Toh K."/>
            <person name="Llopart A."/>
            <person name="Long M."/>
            <person name="Low L."/>
            <person name="Lozovsky E."/>
            <person name="Lu J."/>
            <person name="Luo M."/>
            <person name="Machado C.A."/>
            <person name="Makalowski W."/>
            <person name="Marzo M."/>
            <person name="Matsuda M."/>
            <person name="Matzkin L."/>
            <person name="McAllister B."/>
            <person name="McBride C.S."/>
            <person name="McKernan B."/>
            <person name="McKernan K."/>
            <person name="Mendez-Lago M."/>
            <person name="Minx P."/>
            <person name="Mollenhauer M.U."/>
            <person name="Montooth K."/>
            <person name="Mount S.M."/>
            <person name="Mu X."/>
            <person name="Myers E."/>
            <person name="Negre B."/>
            <person name="Newfeld S."/>
            <person name="Nielsen R."/>
            <person name="Noor M.A."/>
            <person name="O'Grady P."/>
            <person name="Pachter L."/>
            <person name="Papaceit M."/>
            <person name="Parisi M.J."/>
            <person name="Parisi M."/>
            <person name="Parts L."/>
            <person name="Pedersen J.S."/>
            <person name="Pesole G."/>
            <person name="Phillippy A.M."/>
            <person name="Ponting C.P."/>
            <person name="Pop M."/>
            <person name="Porcelli D."/>
            <person name="Powell J.R."/>
            <person name="Prohaska S."/>
            <person name="Pruitt K."/>
            <person name="Puig M."/>
            <person name="Quesneville H."/>
            <person name="Ram K.R."/>
            <person name="Rand D."/>
            <person name="Rasmussen M.D."/>
            <person name="Reed L.K."/>
            <person name="Reenan R."/>
            <person name="Reily A."/>
            <person name="Remington K.A."/>
            <person name="Rieger T.T."/>
            <person name="Ritchie M.G."/>
            <person name="Robin C."/>
            <person name="Rogers Y.H."/>
            <person name="Rohde C."/>
            <person name="Rozas J."/>
            <person name="Rubenfield M.J."/>
            <person name="Ruiz A."/>
            <person name="Russo S."/>
            <person name="Salzberg S.L."/>
            <person name="Sanchez-Gracia A."/>
            <person name="Saranga D.J."/>
            <person name="Sato H."/>
            <person name="Schaeffer S.W."/>
            <person name="Schatz M.C."/>
            <person name="Schlenke T."/>
            <person name="Schwartz R."/>
            <person name="Segarra C."/>
            <person name="Singh R.S."/>
            <person name="Sirot L."/>
            <person name="Sirota M."/>
            <person name="Sisneros N.B."/>
            <person name="Smith C.D."/>
            <person name="Smith T.F."/>
            <person name="Spieth J."/>
            <person name="Stage D.E."/>
            <person name="Stark A."/>
            <person name="Stephan W."/>
            <person name="Strausberg R.L."/>
            <person name="Strempel S."/>
            <person name="Sturgill D."/>
            <person name="Sutton G."/>
            <person name="Sutton G.G."/>
            <person name="Tao W."/>
            <person name="Teichmann S."/>
            <person name="Tobari Y.N."/>
            <person name="Tomimura Y."/>
            <person name="Tsolas J.M."/>
            <person name="Valente V.L."/>
            <person name="Venter E."/>
            <person name="Venter J.C."/>
            <person name="Vicario S."/>
            <person name="Vieira F.G."/>
            <person name="Vilella A.J."/>
            <person name="Villasante A."/>
            <person name="Walenz B."/>
            <person name="Wang J."/>
            <person name="Wasserman M."/>
            <person name="Watts T."/>
            <person name="Wilson D."/>
            <person name="Wilson R.K."/>
            <person name="Wing R.A."/>
            <person name="Wolfner M.F."/>
            <person name="Wong A."/>
            <person name="Wong G.K."/>
            <person name="Wu C.I."/>
            <person name="Wu G."/>
            <person name="Yamamoto D."/>
            <person name="Yang H.P."/>
            <person name="Yang S.P."/>
            <person name="Yorke J.A."/>
            <person name="Yoshida K."/>
            <person name="Zdobnov E."/>
            <person name="Zhang P."/>
            <person name="Zhang Y."/>
            <person name="Zimin A.V."/>
            <person name="Baldwin J."/>
            <person name="Abdouelleil A."/>
            <person name="Abdulkadir J."/>
            <person name="Abebe A."/>
            <person name="Abera B."/>
            <person name="Abreu J."/>
            <person name="Acer S.C."/>
            <person name="Aftuck L."/>
            <person name="Alexander A."/>
            <person name="An P."/>
            <person name="Anderson E."/>
            <person name="Anderson S."/>
            <person name="Arachi H."/>
            <person name="Azer M."/>
            <person name="Bachantsang P."/>
            <person name="Barry A."/>
            <person name="Bayul T."/>
            <person name="Berlin A."/>
            <person name="Bessette D."/>
            <person name="Bloom T."/>
            <person name="Blye J."/>
            <person name="Boguslavskiy L."/>
            <person name="Bonnet C."/>
            <person name="Boukhgalter B."/>
            <person name="Bourzgui I."/>
            <person name="Brown A."/>
            <person name="Cahill P."/>
            <person name="Channer S."/>
            <person name="Cheshatsang Y."/>
            <person name="Chuda L."/>
            <person name="Citroen M."/>
            <person name="Collymore A."/>
            <person name="Cooke P."/>
            <person name="Costello M."/>
            <person name="D'Aco K."/>
            <person name="Daza R."/>
            <person name="De Haan G."/>
            <person name="DeGray S."/>
            <person name="DeMaso C."/>
            <person name="Dhargay N."/>
            <person name="Dooley K."/>
            <person name="Dooley E."/>
            <person name="Doricent M."/>
            <person name="Dorje P."/>
            <person name="Dorjee K."/>
            <person name="Dupes A."/>
            <person name="Elong R."/>
            <person name="Falk J."/>
            <person name="Farina A."/>
            <person name="Faro S."/>
            <person name="Ferguson D."/>
            <person name="Fisher S."/>
            <person name="Foley C.D."/>
            <person name="Franke A."/>
            <person name="Friedrich D."/>
            <person name="Gadbois L."/>
            <person name="Gearin G."/>
            <person name="Gearin C.R."/>
            <person name="Giannoukos G."/>
            <person name="Goode T."/>
            <person name="Graham J."/>
            <person name="Grandbois E."/>
            <person name="Grewal S."/>
            <person name="Gyaltsen K."/>
            <person name="Hafez N."/>
            <person name="Hagos B."/>
            <person name="Hall J."/>
            <person name="Henson C."/>
            <person name="Hollinger A."/>
            <person name="Honan T."/>
            <person name="Huard M.D."/>
            <person name="Hughes L."/>
            <person name="Hurhula B."/>
            <person name="Husby M.E."/>
            <person name="Kamat A."/>
            <person name="Kanga B."/>
            <person name="Kashin S."/>
            <person name="Khazanovich D."/>
            <person name="Kisner P."/>
            <person name="Lance K."/>
            <person name="Lara M."/>
            <person name="Lee W."/>
            <person name="Lennon N."/>
            <person name="Letendre F."/>
            <person name="LeVine R."/>
            <person name="Lipovsky A."/>
            <person name="Liu X."/>
            <person name="Liu J."/>
            <person name="Liu S."/>
            <person name="Lokyitsang T."/>
            <person name="Lokyitsang Y."/>
            <person name="Lubonja R."/>
            <person name="Lui A."/>
            <person name="MacDonald P."/>
            <person name="Magnisalis V."/>
            <person name="Maru K."/>
            <person name="Matthews C."/>
            <person name="McCusker W."/>
            <person name="McDonough S."/>
            <person name="Mehta T."/>
            <person name="Meldrim J."/>
            <person name="Meneus L."/>
            <person name="Mihai O."/>
            <person name="Mihalev A."/>
            <person name="Mihova T."/>
            <person name="Mittelman R."/>
            <person name="Mlenga V."/>
            <person name="Montmayeur A."/>
            <person name="Mulrain L."/>
            <person name="Navidi A."/>
            <person name="Naylor J."/>
            <person name="Negash T."/>
            <person name="Nguyen T."/>
            <person name="Nguyen N."/>
            <person name="Nicol R."/>
            <person name="Norbu C."/>
            <person name="Norbu N."/>
            <person name="Novod N."/>
            <person name="O'Neill B."/>
            <person name="Osman S."/>
            <person name="Markiewicz E."/>
            <person name="Oyono O.L."/>
            <person name="Patti C."/>
            <person name="Phunkhang P."/>
            <person name="Pierre F."/>
            <person name="Priest M."/>
            <person name="Raghuraman S."/>
            <person name="Rege F."/>
            <person name="Reyes R."/>
            <person name="Rise C."/>
            <person name="Rogov P."/>
            <person name="Ross K."/>
            <person name="Ryan E."/>
            <person name="Settipalli S."/>
            <person name="Shea T."/>
            <person name="Sherpa N."/>
            <person name="Shi L."/>
            <person name="Shih D."/>
            <person name="Sparrow T."/>
            <person name="Spaulding J."/>
            <person name="Stalker J."/>
            <person name="Stange-Thomann N."/>
            <person name="Stavropoulos S."/>
            <person name="Stone C."/>
            <person name="Strader C."/>
            <person name="Tesfaye S."/>
            <person name="Thomson T."/>
            <person name="Thoulutsang Y."/>
            <person name="Thoulutsang D."/>
            <person name="Topham K."/>
            <person name="Topping I."/>
            <person name="Tsamla T."/>
            <person name="Vassiliev H."/>
            <person name="Vo A."/>
            <person name="Wangchuk T."/>
            <person name="Wangdi T."/>
            <person name="Weiand M."/>
            <person name="Wilkinson J."/>
            <person name="Wilson A."/>
            <person name="Yadav S."/>
            <person name="Young G."/>
            <person name="Yu Q."/>
            <person name="Zembek L."/>
            <person name="Zhong D."/>
            <person name="Zimmer A."/>
            <person name="Zwirko Z."/>
            <person name="Jaffe D.B."/>
            <person name="Alvarez P."/>
            <person name="Brockman W."/>
            <person name="Butler J."/>
            <person name="Chin C."/>
            <person name="Gnerre S."/>
            <person name="Grabherr M."/>
            <person name="Kleber M."/>
            <person name="Mauceli E."/>
            <person name="MacCallum I."/>
        </authorList>
    </citation>
    <scope>NUCLEOTIDE SEQUENCE [LARGE SCALE GENOMIC DNA]</scope>
    <source>
        <strain evidence="2">Tucson 14024-0371.13</strain>
    </source>
</reference>
<dbReference type="EMBL" id="CH902636">
    <property type="protein sequence ID" value="KPU81742.1"/>
    <property type="molecule type" value="Genomic_DNA"/>
</dbReference>
<proteinExistence type="predicted"/>
<protein>
    <submittedName>
        <fullName evidence="1">Uncharacterized protein</fullName>
    </submittedName>
</protein>
<gene>
    <name evidence="1" type="primary">Dana\GF26641</name>
    <name evidence="1" type="ORF">GF26641</name>
</gene>
<organism evidence="1 2">
    <name type="scientific">Drosophila ananassae</name>
    <name type="common">Fruit fly</name>
    <dbReference type="NCBI Taxonomy" id="7217"/>
    <lineage>
        <taxon>Eukaryota</taxon>
        <taxon>Metazoa</taxon>
        <taxon>Ecdysozoa</taxon>
        <taxon>Arthropoda</taxon>
        <taxon>Hexapoda</taxon>
        <taxon>Insecta</taxon>
        <taxon>Pterygota</taxon>
        <taxon>Neoptera</taxon>
        <taxon>Endopterygota</taxon>
        <taxon>Diptera</taxon>
        <taxon>Brachycera</taxon>
        <taxon>Muscomorpha</taxon>
        <taxon>Ephydroidea</taxon>
        <taxon>Drosophilidae</taxon>
        <taxon>Drosophila</taxon>
        <taxon>Sophophora</taxon>
    </lineage>
</organism>
<dbReference type="Proteomes" id="UP000007801">
    <property type="component" value="Unassembled WGS sequence"/>
</dbReference>
<name>A0A0P8Y316_DROAN</name>
<evidence type="ECO:0000313" key="1">
    <source>
        <dbReference type="EMBL" id="KPU81742.1"/>
    </source>
</evidence>
<dbReference type="AlphaFoldDB" id="A0A0P8Y316"/>
<sequence>MKKNMYDAGSPDAEDWNAILNSERMIAENSDQQIRINAQLFDASHEPIQQLNNVVARVNAIDGDLHAVTTTLHKSIILADQVSEVTRA</sequence>
<keyword evidence="2" id="KW-1185">Reference proteome</keyword>
<evidence type="ECO:0000313" key="2">
    <source>
        <dbReference type="Proteomes" id="UP000007801"/>
    </source>
</evidence>
<accession>A0A0P8Y316</accession>